<organism evidence="3 4">
    <name type="scientific">Exophiala dermatitidis</name>
    <name type="common">Black yeast-like fungus</name>
    <name type="synonym">Wangiella dermatitidis</name>
    <dbReference type="NCBI Taxonomy" id="5970"/>
    <lineage>
        <taxon>Eukaryota</taxon>
        <taxon>Fungi</taxon>
        <taxon>Dikarya</taxon>
        <taxon>Ascomycota</taxon>
        <taxon>Pezizomycotina</taxon>
        <taxon>Eurotiomycetes</taxon>
        <taxon>Chaetothyriomycetidae</taxon>
        <taxon>Chaetothyriales</taxon>
        <taxon>Herpotrichiellaceae</taxon>
        <taxon>Exophiala</taxon>
    </lineage>
</organism>
<dbReference type="InterPro" id="IPR046348">
    <property type="entry name" value="SIS_dom_sf"/>
</dbReference>
<dbReference type="EMBL" id="JAJGCB010000007">
    <property type="protein sequence ID" value="KAJ8991715.1"/>
    <property type="molecule type" value="Genomic_DNA"/>
</dbReference>
<dbReference type="PANTHER" id="PTHR38418">
    <property type="entry name" value="SUGAR ISOMERASE, KPSF/GUTQ (AFU_ORTHOLOGUE AFUA_6G08860)"/>
    <property type="match status" value="1"/>
</dbReference>
<feature type="region of interest" description="Disordered" evidence="1">
    <location>
        <begin position="1"/>
        <end position="30"/>
    </location>
</feature>
<dbReference type="PANTHER" id="PTHR38418:SF2">
    <property type="entry name" value="SUGAR ISOMERASE, KPSF_GUTQ (AFU_ORTHOLOGUE AFUA_6G08860)"/>
    <property type="match status" value="1"/>
</dbReference>
<feature type="domain" description="SIS" evidence="2">
    <location>
        <begin position="101"/>
        <end position="253"/>
    </location>
</feature>
<accession>A0AAN6EU57</accession>
<dbReference type="GO" id="GO:1901135">
    <property type="term" value="P:carbohydrate derivative metabolic process"/>
    <property type="evidence" value="ECO:0007669"/>
    <property type="project" value="InterPro"/>
</dbReference>
<reference evidence="3" key="1">
    <citation type="submission" date="2023-01" db="EMBL/GenBank/DDBJ databases">
        <title>Exophiala dermititidis isolated from Cystic Fibrosis Patient.</title>
        <authorList>
            <person name="Kurbessoian T."/>
            <person name="Crocker A."/>
            <person name="Murante D."/>
            <person name="Hogan D.A."/>
            <person name="Stajich J.E."/>
        </authorList>
    </citation>
    <scope>NUCLEOTIDE SEQUENCE</scope>
    <source>
        <strain evidence="3">Ex8</strain>
    </source>
</reference>
<dbReference type="GO" id="GO:0097367">
    <property type="term" value="F:carbohydrate derivative binding"/>
    <property type="evidence" value="ECO:0007669"/>
    <property type="project" value="InterPro"/>
</dbReference>
<dbReference type="PROSITE" id="PS51464">
    <property type="entry name" value="SIS"/>
    <property type="match status" value="1"/>
</dbReference>
<comment type="caution">
    <text evidence="3">The sequence shown here is derived from an EMBL/GenBank/DDBJ whole genome shotgun (WGS) entry which is preliminary data.</text>
</comment>
<dbReference type="Pfam" id="PF01380">
    <property type="entry name" value="SIS"/>
    <property type="match status" value="1"/>
</dbReference>
<name>A0AAN6EU57_EXODE</name>
<evidence type="ECO:0000259" key="2">
    <source>
        <dbReference type="PROSITE" id="PS51464"/>
    </source>
</evidence>
<sequence length="425" mass="46107">MGMASQQQPTMAFTRHRSFPTPLTPSMPLPGPIPEQIESLPITPPDISDCFGDKYFKPDSRAIRKALHVLATERMALSHLEDLYNNSPDIQDSLLRAISHIIHSESRHGKTVFTGVGKSGHIAKKLVATFVSLGIHAQFLHPIEALHGDLGVIRPNDTIVMVTFSGKTPELLSLLPHINPDIPLIAMTAHLNPSTCPLFSHPARSRSCNVLLPTMIPESETTSFGVSAPTTSTTITLALGDSLALAVADELHSAAGLQTPAIFAANHPGGAIGAALKPSPAQTIPRMSDLATIVSEVPIATPRPGQQLMCLDVLVAAVRSPRGFVRTSPNHIVGPRRTQNLRDPELPVSDFEDELGKVQIERTDWISVLSTTTVDECKNWIRQMREEGTGRGKEFLRRGTLLGIVDRNEVTGVVEIEEVMGDDFF</sequence>
<dbReference type="Gene3D" id="3.40.50.10490">
    <property type="entry name" value="Glucose-6-phosphate isomerase like protein, domain 1"/>
    <property type="match status" value="1"/>
</dbReference>
<dbReference type="AlphaFoldDB" id="A0AAN6EU57"/>
<dbReference type="InterPro" id="IPR001347">
    <property type="entry name" value="SIS_dom"/>
</dbReference>
<feature type="compositionally biased region" description="Polar residues" evidence="1">
    <location>
        <begin position="1"/>
        <end position="11"/>
    </location>
</feature>
<evidence type="ECO:0000313" key="3">
    <source>
        <dbReference type="EMBL" id="KAJ8991715.1"/>
    </source>
</evidence>
<evidence type="ECO:0000256" key="1">
    <source>
        <dbReference type="SAM" id="MobiDB-lite"/>
    </source>
</evidence>
<protein>
    <recommendedName>
        <fullName evidence="2">SIS domain-containing protein</fullName>
    </recommendedName>
</protein>
<evidence type="ECO:0000313" key="4">
    <source>
        <dbReference type="Proteomes" id="UP001161757"/>
    </source>
</evidence>
<dbReference type="CDD" id="cd05014">
    <property type="entry name" value="SIS_Kpsf"/>
    <property type="match status" value="1"/>
</dbReference>
<dbReference type="SUPFAM" id="SSF53697">
    <property type="entry name" value="SIS domain"/>
    <property type="match status" value="1"/>
</dbReference>
<gene>
    <name evidence="3" type="ORF">HRR80_004336</name>
</gene>
<proteinExistence type="predicted"/>
<dbReference type="InterPro" id="IPR035474">
    <property type="entry name" value="SIS_Kpsf"/>
</dbReference>
<dbReference type="Proteomes" id="UP001161757">
    <property type="component" value="Unassembled WGS sequence"/>
</dbReference>